<dbReference type="GO" id="GO:0008270">
    <property type="term" value="F:zinc ion binding"/>
    <property type="evidence" value="ECO:0007669"/>
    <property type="project" value="UniProtKB-KW"/>
</dbReference>
<evidence type="ECO:0000256" key="2">
    <source>
        <dbReference type="ARBA" id="ARBA00022723"/>
    </source>
</evidence>
<reference evidence="10 11" key="1">
    <citation type="journal article" date="2023" name="Nat. Commun.">
        <title>Origin of minicircular mitochondrial genomes in red algae.</title>
        <authorList>
            <person name="Lee Y."/>
            <person name="Cho C.H."/>
            <person name="Lee Y.M."/>
            <person name="Park S.I."/>
            <person name="Yang J.H."/>
            <person name="West J.A."/>
            <person name="Bhattacharya D."/>
            <person name="Yoon H.S."/>
        </authorList>
    </citation>
    <scope>NUCLEOTIDE SEQUENCE [LARGE SCALE GENOMIC DNA]</scope>
    <source>
        <strain evidence="10 11">CCMP1338</strain>
        <tissue evidence="10">Whole cell</tissue>
    </source>
</reference>
<dbReference type="FunFam" id="3.30.160.60:FF:000065">
    <property type="entry name" value="B-cell CLL/lymphoma 6, member B"/>
    <property type="match status" value="1"/>
</dbReference>
<evidence type="ECO:0000313" key="10">
    <source>
        <dbReference type="EMBL" id="KAJ8904067.1"/>
    </source>
</evidence>
<organism evidence="10 11">
    <name type="scientific">Rhodosorus marinus</name>
    <dbReference type="NCBI Taxonomy" id="101924"/>
    <lineage>
        <taxon>Eukaryota</taxon>
        <taxon>Rhodophyta</taxon>
        <taxon>Stylonematophyceae</taxon>
        <taxon>Stylonematales</taxon>
        <taxon>Stylonemataceae</taxon>
        <taxon>Rhodosorus</taxon>
    </lineage>
</organism>
<dbReference type="AlphaFoldDB" id="A0AAV8US28"/>
<evidence type="ECO:0000256" key="6">
    <source>
        <dbReference type="ARBA" id="ARBA00023125"/>
    </source>
</evidence>
<dbReference type="PROSITE" id="PS00028">
    <property type="entry name" value="ZINC_FINGER_C2H2_1"/>
    <property type="match status" value="2"/>
</dbReference>
<evidence type="ECO:0000256" key="1">
    <source>
        <dbReference type="ARBA" id="ARBA00004123"/>
    </source>
</evidence>
<dbReference type="GO" id="GO:0005634">
    <property type="term" value="C:nucleus"/>
    <property type="evidence" value="ECO:0007669"/>
    <property type="project" value="UniProtKB-SubCell"/>
</dbReference>
<accession>A0AAV8US28</accession>
<dbReference type="Proteomes" id="UP001157974">
    <property type="component" value="Unassembled WGS sequence"/>
</dbReference>
<name>A0AAV8US28_9RHOD</name>
<dbReference type="GO" id="GO:0003700">
    <property type="term" value="F:DNA-binding transcription factor activity"/>
    <property type="evidence" value="ECO:0007669"/>
    <property type="project" value="TreeGrafter"/>
</dbReference>
<dbReference type="InterPro" id="IPR050589">
    <property type="entry name" value="Ikaros_C2H2-ZF"/>
</dbReference>
<keyword evidence="11" id="KW-1185">Reference proteome</keyword>
<dbReference type="GO" id="GO:0006357">
    <property type="term" value="P:regulation of transcription by RNA polymerase II"/>
    <property type="evidence" value="ECO:0007669"/>
    <property type="project" value="TreeGrafter"/>
</dbReference>
<dbReference type="SMART" id="SM00355">
    <property type="entry name" value="ZnF_C2H2"/>
    <property type="match status" value="2"/>
</dbReference>
<dbReference type="PANTHER" id="PTHR24404">
    <property type="entry name" value="ZINC FINGER PROTEIN"/>
    <property type="match status" value="1"/>
</dbReference>
<comment type="subcellular location">
    <subcellularLocation>
        <location evidence="1">Nucleus</location>
    </subcellularLocation>
</comment>
<protein>
    <recommendedName>
        <fullName evidence="9">C2H2-type domain-containing protein</fullName>
    </recommendedName>
</protein>
<evidence type="ECO:0000256" key="8">
    <source>
        <dbReference type="PROSITE-ProRule" id="PRU00042"/>
    </source>
</evidence>
<dbReference type="InterPro" id="IPR036236">
    <property type="entry name" value="Znf_C2H2_sf"/>
</dbReference>
<keyword evidence="3" id="KW-0677">Repeat</keyword>
<feature type="domain" description="C2H2-type" evidence="9">
    <location>
        <begin position="131"/>
        <end position="159"/>
    </location>
</feature>
<evidence type="ECO:0000256" key="4">
    <source>
        <dbReference type="ARBA" id="ARBA00022771"/>
    </source>
</evidence>
<keyword evidence="2" id="KW-0479">Metal-binding</keyword>
<keyword evidence="5" id="KW-0862">Zinc</keyword>
<dbReference type="PANTHER" id="PTHR24404:SF114">
    <property type="entry name" value="KLUMPFUSS, ISOFORM B-RELATED"/>
    <property type="match status" value="1"/>
</dbReference>
<keyword evidence="6" id="KW-0238">DNA-binding</keyword>
<dbReference type="Pfam" id="PF00096">
    <property type="entry name" value="zf-C2H2"/>
    <property type="match status" value="2"/>
</dbReference>
<gene>
    <name evidence="10" type="ORF">NDN08_000596</name>
</gene>
<dbReference type="Gene3D" id="3.30.160.60">
    <property type="entry name" value="Classic Zinc Finger"/>
    <property type="match status" value="2"/>
</dbReference>
<sequence>MDCLQLDMDLDSWWDGEDNSAISWMSDMQSKAVMDAPRYQGFVTSYDCKNEGRVMDNHLKPTSPKTPTRVVDLKTTTPLESAPLQKVQKKKTVRRKRTYTTAACPICQKVFFRKYEMMRHLKATHLQMKPFHCDLCSSSFSRKAHLKLHMIKIHNVDAELHEKGSDLTPQQEVSLTAVDQCDLIPVPIEESVEVEETTSQFPLFEQNFSWM</sequence>
<dbReference type="GO" id="GO:0000978">
    <property type="term" value="F:RNA polymerase II cis-regulatory region sequence-specific DNA binding"/>
    <property type="evidence" value="ECO:0007669"/>
    <property type="project" value="TreeGrafter"/>
</dbReference>
<comment type="caution">
    <text evidence="10">The sequence shown here is derived from an EMBL/GenBank/DDBJ whole genome shotgun (WGS) entry which is preliminary data.</text>
</comment>
<keyword evidence="7" id="KW-0539">Nucleus</keyword>
<keyword evidence="4 8" id="KW-0863">Zinc-finger</keyword>
<dbReference type="EMBL" id="JAMWBK010000006">
    <property type="protein sequence ID" value="KAJ8904067.1"/>
    <property type="molecule type" value="Genomic_DNA"/>
</dbReference>
<evidence type="ECO:0000259" key="9">
    <source>
        <dbReference type="PROSITE" id="PS50157"/>
    </source>
</evidence>
<dbReference type="SUPFAM" id="SSF57667">
    <property type="entry name" value="beta-beta-alpha zinc fingers"/>
    <property type="match status" value="1"/>
</dbReference>
<evidence type="ECO:0000256" key="5">
    <source>
        <dbReference type="ARBA" id="ARBA00022833"/>
    </source>
</evidence>
<evidence type="ECO:0000313" key="11">
    <source>
        <dbReference type="Proteomes" id="UP001157974"/>
    </source>
</evidence>
<evidence type="ECO:0000256" key="3">
    <source>
        <dbReference type="ARBA" id="ARBA00022737"/>
    </source>
</evidence>
<evidence type="ECO:0000256" key="7">
    <source>
        <dbReference type="ARBA" id="ARBA00023242"/>
    </source>
</evidence>
<proteinExistence type="predicted"/>
<dbReference type="InterPro" id="IPR013087">
    <property type="entry name" value="Znf_C2H2_type"/>
</dbReference>
<feature type="domain" description="C2H2-type" evidence="9">
    <location>
        <begin position="102"/>
        <end position="130"/>
    </location>
</feature>
<dbReference type="PROSITE" id="PS50157">
    <property type="entry name" value="ZINC_FINGER_C2H2_2"/>
    <property type="match status" value="2"/>
</dbReference>